<keyword evidence="1" id="KW-0472">Membrane</keyword>
<keyword evidence="1" id="KW-1133">Transmembrane helix</keyword>
<gene>
    <name evidence="2" type="ORF">GJJ30_07840</name>
</gene>
<accession>A0A7K0EH63</accession>
<proteinExistence type="predicted"/>
<keyword evidence="3" id="KW-1185">Reference proteome</keyword>
<organism evidence="2 3">
    <name type="scientific">Larkinella terrae</name>
    <dbReference type="NCBI Taxonomy" id="2025311"/>
    <lineage>
        <taxon>Bacteria</taxon>
        <taxon>Pseudomonadati</taxon>
        <taxon>Bacteroidota</taxon>
        <taxon>Cytophagia</taxon>
        <taxon>Cytophagales</taxon>
        <taxon>Spirosomataceae</taxon>
        <taxon>Larkinella</taxon>
    </lineage>
</organism>
<dbReference type="EMBL" id="WJXZ01000004">
    <property type="protein sequence ID" value="MRS61199.1"/>
    <property type="molecule type" value="Genomic_DNA"/>
</dbReference>
<evidence type="ECO:0000256" key="1">
    <source>
        <dbReference type="SAM" id="Phobius"/>
    </source>
</evidence>
<evidence type="ECO:0000313" key="3">
    <source>
        <dbReference type="Proteomes" id="UP000441754"/>
    </source>
</evidence>
<name>A0A7K0EH63_9BACT</name>
<protein>
    <submittedName>
        <fullName evidence="2">Uncharacterized protein</fullName>
    </submittedName>
</protein>
<comment type="caution">
    <text evidence="2">The sequence shown here is derived from an EMBL/GenBank/DDBJ whole genome shotgun (WGS) entry which is preliminary data.</text>
</comment>
<dbReference type="OrthoDB" id="955427at2"/>
<dbReference type="AlphaFoldDB" id="A0A7K0EH63"/>
<reference evidence="2 3" key="1">
    <citation type="journal article" date="2018" name="Antonie Van Leeuwenhoek">
        <title>Larkinella terrae sp. nov., isolated from soil on Jeju Island, South Korea.</title>
        <authorList>
            <person name="Ten L.N."/>
            <person name="Jeon J."/>
            <person name="Park S.J."/>
            <person name="Park S."/>
            <person name="Lee S.Y."/>
            <person name="Kim M.K."/>
            <person name="Jung H.Y."/>
        </authorList>
    </citation>
    <scope>NUCLEOTIDE SEQUENCE [LARGE SCALE GENOMIC DNA]</scope>
    <source>
        <strain evidence="2 3">KCTC 52001</strain>
    </source>
</reference>
<dbReference type="Proteomes" id="UP000441754">
    <property type="component" value="Unassembled WGS sequence"/>
</dbReference>
<dbReference type="RefSeq" id="WP_154174603.1">
    <property type="nucleotide sequence ID" value="NZ_WJXZ01000004.1"/>
</dbReference>
<keyword evidence="1" id="KW-0812">Transmembrane</keyword>
<feature type="transmembrane region" description="Helical" evidence="1">
    <location>
        <begin position="152"/>
        <end position="170"/>
    </location>
</feature>
<evidence type="ECO:0000313" key="2">
    <source>
        <dbReference type="EMBL" id="MRS61199.1"/>
    </source>
</evidence>
<sequence length="214" mass="23874">MKTLYFLILMWPVAGWAQKEPLKPIETATYSVPQYTRYGYRQGCTSRYSYDGIEVRRVTELGKYILASDDPNAIKEYRQFQTGRSIGTTLMVTGGIASIVGIIIAASPKETQNTNGVPPGLTYYNGAWYGNGMIYLGNPYANTETKKEPRKGGMVTFGVGLSAALIGSLIRMPGFHFRRSIQYYNKSLQTKDVSLRLEPHWESTNSGIGLVARF</sequence>